<dbReference type="EMBL" id="LNQE01001901">
    <property type="protein sequence ID" value="KUG02922.1"/>
    <property type="molecule type" value="Genomic_DNA"/>
</dbReference>
<gene>
    <name evidence="1" type="ORF">ASZ90_019699</name>
</gene>
<protein>
    <submittedName>
        <fullName evidence="1">Uncharacterized protein</fullName>
    </submittedName>
</protein>
<reference evidence="1" key="1">
    <citation type="journal article" date="2015" name="Proc. Natl. Acad. Sci. U.S.A.">
        <title>Networks of energetic and metabolic interactions define dynamics in microbial communities.</title>
        <authorList>
            <person name="Embree M."/>
            <person name="Liu J.K."/>
            <person name="Al-Bassam M.M."/>
            <person name="Zengler K."/>
        </authorList>
    </citation>
    <scope>NUCLEOTIDE SEQUENCE</scope>
</reference>
<accession>A0A0W8E2R7</accession>
<evidence type="ECO:0000313" key="1">
    <source>
        <dbReference type="EMBL" id="KUG02922.1"/>
    </source>
</evidence>
<organism evidence="1">
    <name type="scientific">hydrocarbon metagenome</name>
    <dbReference type="NCBI Taxonomy" id="938273"/>
    <lineage>
        <taxon>unclassified sequences</taxon>
        <taxon>metagenomes</taxon>
        <taxon>ecological metagenomes</taxon>
    </lineage>
</organism>
<proteinExistence type="predicted"/>
<sequence>MYRHRPASSFPPANVPCRAPGSHAIMIARMNHKAFKRIDMIPVQMLS</sequence>
<dbReference type="AlphaFoldDB" id="A0A0W8E2R7"/>
<name>A0A0W8E2R7_9ZZZZ</name>
<comment type="caution">
    <text evidence="1">The sequence shown here is derived from an EMBL/GenBank/DDBJ whole genome shotgun (WGS) entry which is preliminary data.</text>
</comment>